<evidence type="ECO:0000313" key="3">
    <source>
        <dbReference type="Proteomes" id="UP000027466"/>
    </source>
</evidence>
<keyword evidence="1" id="KW-0812">Transmembrane</keyword>
<feature type="transmembrane region" description="Helical" evidence="1">
    <location>
        <begin position="28"/>
        <end position="49"/>
    </location>
</feature>
<evidence type="ECO:0000256" key="1">
    <source>
        <dbReference type="SAM" id="Phobius"/>
    </source>
</evidence>
<gene>
    <name evidence="2" type="ORF">BG61_22700</name>
</gene>
<organism evidence="2 3">
    <name type="scientific">Caballeronia glathei</name>
    <dbReference type="NCBI Taxonomy" id="60547"/>
    <lineage>
        <taxon>Bacteria</taxon>
        <taxon>Pseudomonadati</taxon>
        <taxon>Pseudomonadota</taxon>
        <taxon>Betaproteobacteria</taxon>
        <taxon>Burkholderiales</taxon>
        <taxon>Burkholderiaceae</taxon>
        <taxon>Caballeronia</taxon>
    </lineage>
</organism>
<keyword evidence="1" id="KW-1133">Transmembrane helix</keyword>
<dbReference type="AlphaFoldDB" id="A0A069PKA7"/>
<dbReference type="Proteomes" id="UP000027466">
    <property type="component" value="Unassembled WGS sequence"/>
</dbReference>
<evidence type="ECO:0000313" key="2">
    <source>
        <dbReference type="EMBL" id="KDR40802.1"/>
    </source>
</evidence>
<keyword evidence="3" id="KW-1185">Reference proteome</keyword>
<proteinExistence type="predicted"/>
<evidence type="ECO:0008006" key="4">
    <source>
        <dbReference type="Google" id="ProtNLM"/>
    </source>
</evidence>
<name>A0A069PKA7_9BURK</name>
<keyword evidence="1" id="KW-0472">Membrane</keyword>
<sequence length="196" mass="20345">MTNEVIKARRDRILMIARRRRQSGELSMIEAGAVMAGAAILALAVYAGGKYVLDLIRSSQFKSEAQMFHTGILNATQNDADFTAETLTILAQNHAFDSAGSRVATDKSAVKGLFNGTLTTTVGTLVTASDSIILNYPVTATICSLSVAALATVYTQVTVNGTTLSSPTTAFNAATAATACASAGATASLGLWTTRS</sequence>
<protein>
    <recommendedName>
        <fullName evidence="4">Type 4 secretion system PilS N-terminal domain-containing protein</fullName>
    </recommendedName>
</protein>
<dbReference type="EMBL" id="JFHC01000035">
    <property type="protein sequence ID" value="KDR40802.1"/>
    <property type="molecule type" value="Genomic_DNA"/>
</dbReference>
<comment type="caution">
    <text evidence="2">The sequence shown here is derived from an EMBL/GenBank/DDBJ whole genome shotgun (WGS) entry which is preliminary data.</text>
</comment>
<dbReference type="RefSeq" id="WP_035941881.1">
    <property type="nucleotide sequence ID" value="NZ_CADFFX010000025.1"/>
</dbReference>
<dbReference type="Gene3D" id="3.30.1690.10">
    <property type="entry name" value="TcpA-like pilin"/>
    <property type="match status" value="1"/>
</dbReference>
<reference evidence="2 3" key="1">
    <citation type="submission" date="2014-03" db="EMBL/GenBank/DDBJ databases">
        <title>Draft Genome Sequences of Four Burkholderia Strains.</title>
        <authorList>
            <person name="Liu X.Y."/>
            <person name="Li C.X."/>
            <person name="Xu J.H."/>
        </authorList>
    </citation>
    <scope>NUCLEOTIDE SEQUENCE [LARGE SCALE GENOMIC DNA]</scope>
    <source>
        <strain evidence="2 3">DSM 50014</strain>
    </source>
</reference>
<accession>A0A069PKA7</accession>